<dbReference type="InterPro" id="IPR032710">
    <property type="entry name" value="NTF2-like_dom_sf"/>
</dbReference>
<dbReference type="RefSeq" id="WP_037467423.1">
    <property type="nucleotide sequence ID" value="NZ_BCZD01000042.1"/>
</dbReference>
<dbReference type="Gene3D" id="3.10.450.50">
    <property type="match status" value="1"/>
</dbReference>
<dbReference type="InterPro" id="IPR037401">
    <property type="entry name" value="SnoaL-like"/>
</dbReference>
<gene>
    <name evidence="2" type="ORF">BV98_002858</name>
</gene>
<keyword evidence="3" id="KW-1185">Reference proteome</keyword>
<feature type="domain" description="SnoaL-like" evidence="1">
    <location>
        <begin position="4"/>
        <end position="126"/>
    </location>
</feature>
<protein>
    <submittedName>
        <fullName evidence="2">Hydroxylacyl-CoA dehydrogenase</fullName>
    </submittedName>
</protein>
<dbReference type="Pfam" id="PF13577">
    <property type="entry name" value="SnoaL_4"/>
    <property type="match status" value="1"/>
</dbReference>
<evidence type="ECO:0000259" key="1">
    <source>
        <dbReference type="Pfam" id="PF13577"/>
    </source>
</evidence>
<dbReference type="CDD" id="cd00531">
    <property type="entry name" value="NTF2_like"/>
    <property type="match status" value="1"/>
</dbReference>
<dbReference type="PATRIC" id="fig|1219045.3.peg.2900"/>
<dbReference type="SUPFAM" id="SSF54427">
    <property type="entry name" value="NTF2-like"/>
    <property type="match status" value="1"/>
</dbReference>
<accession>A0A086P7K2</accession>
<evidence type="ECO:0000313" key="3">
    <source>
        <dbReference type="Proteomes" id="UP000024284"/>
    </source>
</evidence>
<name>A0A086P7K2_SPHHM</name>
<dbReference type="eggNOG" id="COG5517">
    <property type="taxonomic scope" value="Bacteria"/>
</dbReference>
<dbReference type="OrthoDB" id="581683at2"/>
<proteinExistence type="predicted"/>
<dbReference type="EMBL" id="JFZA02000031">
    <property type="protein sequence ID" value="KFG89370.1"/>
    <property type="molecule type" value="Genomic_DNA"/>
</dbReference>
<dbReference type="Proteomes" id="UP000024284">
    <property type="component" value="Unassembled WGS sequence"/>
</dbReference>
<evidence type="ECO:0000313" key="2">
    <source>
        <dbReference type="EMBL" id="KFG89370.1"/>
    </source>
</evidence>
<dbReference type="AlphaFoldDB" id="A0A086P7K2"/>
<comment type="caution">
    <text evidence="2">The sequence shown here is derived from an EMBL/GenBank/DDBJ whole genome shotgun (WGS) entry which is preliminary data.</text>
</comment>
<sequence>MNSATAITNLLYRYAELMDEGDLEGVAALFERARVKTGGGEVIEGSAPMLALWRAHVRLYPCGTPRTRHVVTNPIVEVDEEAGAATCRSYYTVFQATPALPLQAICAGRYHDAFVRIEGAWHFSQRDYSLLDLIGDVSQHLLIPVAP</sequence>
<dbReference type="STRING" id="76947.GCA_002080435_03376"/>
<reference evidence="2" key="1">
    <citation type="submission" date="2014-08" db="EMBL/GenBank/DDBJ databases">
        <title>Draft genome sequences of Sphingobium herbicidovorans.</title>
        <authorList>
            <person name="Gan H.M."/>
            <person name="Gan H.Y."/>
            <person name="Savka M.A."/>
        </authorList>
    </citation>
    <scope>NUCLEOTIDE SEQUENCE [LARGE SCALE GENOMIC DNA]</scope>
    <source>
        <strain evidence="2">NBRC 16415</strain>
    </source>
</reference>
<organism evidence="2 3">
    <name type="scientific">Sphingobium herbicidovorans (strain ATCC 700291 / DSM 11019 / CCUG 56400 / KCTC 2939 / LMG 18315 / NBRC 16415 / MH)</name>
    <name type="common">Sphingomonas herbicidovorans</name>
    <dbReference type="NCBI Taxonomy" id="1219045"/>
    <lineage>
        <taxon>Bacteria</taxon>
        <taxon>Pseudomonadati</taxon>
        <taxon>Pseudomonadota</taxon>
        <taxon>Alphaproteobacteria</taxon>
        <taxon>Sphingomonadales</taxon>
        <taxon>Sphingomonadaceae</taxon>
        <taxon>Sphingobium</taxon>
    </lineage>
</organism>